<comment type="caution">
    <text evidence="1">The sequence shown here is derived from an EMBL/GenBank/DDBJ whole genome shotgun (WGS) entry which is preliminary data.</text>
</comment>
<keyword evidence="2" id="KW-1185">Reference proteome</keyword>
<dbReference type="Proteomes" id="UP001497680">
    <property type="component" value="Unassembled WGS sequence"/>
</dbReference>
<evidence type="ECO:0000313" key="2">
    <source>
        <dbReference type="Proteomes" id="UP001497680"/>
    </source>
</evidence>
<evidence type="ECO:0000313" key="1">
    <source>
        <dbReference type="EMBL" id="KAI6081507.1"/>
    </source>
</evidence>
<organism evidence="1 2">
    <name type="scientific">Hypoxylon rubiginosum</name>
    <dbReference type="NCBI Taxonomy" id="110542"/>
    <lineage>
        <taxon>Eukaryota</taxon>
        <taxon>Fungi</taxon>
        <taxon>Dikarya</taxon>
        <taxon>Ascomycota</taxon>
        <taxon>Pezizomycotina</taxon>
        <taxon>Sordariomycetes</taxon>
        <taxon>Xylariomycetidae</taxon>
        <taxon>Xylariales</taxon>
        <taxon>Hypoxylaceae</taxon>
        <taxon>Hypoxylon</taxon>
    </lineage>
</organism>
<name>A0ACC0CMF1_9PEZI</name>
<reference evidence="1 2" key="1">
    <citation type="journal article" date="2022" name="New Phytol.">
        <title>Ecological generalism drives hyperdiversity of secondary metabolite gene clusters in xylarialean endophytes.</title>
        <authorList>
            <person name="Franco M.E.E."/>
            <person name="Wisecaver J.H."/>
            <person name="Arnold A.E."/>
            <person name="Ju Y.M."/>
            <person name="Slot J.C."/>
            <person name="Ahrendt S."/>
            <person name="Moore L.P."/>
            <person name="Eastman K.E."/>
            <person name="Scott K."/>
            <person name="Konkel Z."/>
            <person name="Mondo S.J."/>
            <person name="Kuo A."/>
            <person name="Hayes R.D."/>
            <person name="Haridas S."/>
            <person name="Andreopoulos B."/>
            <person name="Riley R."/>
            <person name="LaButti K."/>
            <person name="Pangilinan J."/>
            <person name="Lipzen A."/>
            <person name="Amirebrahimi M."/>
            <person name="Yan J."/>
            <person name="Adam C."/>
            <person name="Keymanesh K."/>
            <person name="Ng V."/>
            <person name="Louie K."/>
            <person name="Northen T."/>
            <person name="Drula E."/>
            <person name="Henrissat B."/>
            <person name="Hsieh H.M."/>
            <person name="Youens-Clark K."/>
            <person name="Lutzoni F."/>
            <person name="Miadlikowska J."/>
            <person name="Eastwood D.C."/>
            <person name="Hamelin R.C."/>
            <person name="Grigoriev I.V."/>
            <person name="U'Ren J.M."/>
        </authorList>
    </citation>
    <scope>NUCLEOTIDE SEQUENCE [LARGE SCALE GENOMIC DNA]</scope>
    <source>
        <strain evidence="1 2">ER1909</strain>
    </source>
</reference>
<protein>
    <submittedName>
        <fullName evidence="1">Uncharacterized protein</fullName>
    </submittedName>
</protein>
<sequence>MVVQLLDEVLGIAIAVLIWSLFCLAASCVMIWLVWTHHERDSYVALLSYLSLLGTITSIVQQFHTIVWWRDVKIEQYEHTITHLGSPEIAIAGPSVGLDLVLFYIRKLEYYTYNAEAMLTLFWAIALTRTVFKFSNLSAFRHIKHRTNQLAKAVAVLLPAILMALLRLDIVQSSIIAFLILANFNMMISLTFGSLLLMAILVKYIWTRHRLISWNARYLFSRRSQEVDGDIINVLDRGDGTRRASYDRWLVLRFSIGFVVLAIFQLITILSEVAQLSNHTKEKLGHEADLSVPRAKNDFLLFMPGVSTSLLVFIVFGTTRTFRKTMYKKFIPKRFQHRPPESEAGADAAPRQNIHDEEDFAQEFHETANDGLADVGLKRVNEEIVPAPTIRQPPALTTIPESKCEIEKEH</sequence>
<proteinExistence type="predicted"/>
<accession>A0ACC0CMF1</accession>
<dbReference type="EMBL" id="MU394393">
    <property type="protein sequence ID" value="KAI6081507.1"/>
    <property type="molecule type" value="Genomic_DNA"/>
</dbReference>
<gene>
    <name evidence="1" type="ORF">F4821DRAFT_273083</name>
</gene>